<keyword evidence="6 8" id="KW-0057">Aromatic amino acid biosynthesis</keyword>
<organism evidence="10 11">
    <name type="scientific">Algoriphagus confluentis</name>
    <dbReference type="NCBI Taxonomy" id="1697556"/>
    <lineage>
        <taxon>Bacteria</taxon>
        <taxon>Pseudomonadati</taxon>
        <taxon>Bacteroidota</taxon>
        <taxon>Cytophagia</taxon>
        <taxon>Cytophagales</taxon>
        <taxon>Cyclobacteriaceae</taxon>
        <taxon>Algoriphagus</taxon>
    </lineage>
</organism>
<name>A0ABQ6PMY1_9BACT</name>
<dbReference type="Gene3D" id="3.20.20.70">
    <property type="entry name" value="Aldolase class I"/>
    <property type="match status" value="1"/>
</dbReference>
<keyword evidence="11" id="KW-1185">Reference proteome</keyword>
<dbReference type="InterPro" id="IPR013785">
    <property type="entry name" value="Aldolase_TIM"/>
</dbReference>
<evidence type="ECO:0000313" key="11">
    <source>
        <dbReference type="Proteomes" id="UP001338309"/>
    </source>
</evidence>
<sequence>MNILEKIIADKYREVDEKKSLIPVKLLEKSIYFSGPVVSMKKYVSHPDKSGIIAEFKRKSPSKGIINGGASVETVSIGYMQAGASALSILTDKEYFGGTNEDLKIARKFNFCPILRKDFVVDEYQIIEAKSIGADCILLIAAALEPEKLKSLAYFAKSLGLEVLMEVHDGEELDRSLCDGLDLIGVNNRNLKTFHVSLDTSLQLVERIPSQFVKVSESGISEPKTLVELKKAGFDGFLIGENFMKSSRPEQAAYNFIKEFGKLKAVEPELFQA</sequence>
<dbReference type="Pfam" id="PF00218">
    <property type="entry name" value="IGPS"/>
    <property type="match status" value="1"/>
</dbReference>
<keyword evidence="3 8" id="KW-0028">Amino-acid biosynthesis</keyword>
<dbReference type="CDD" id="cd00331">
    <property type="entry name" value="IGPS"/>
    <property type="match status" value="1"/>
</dbReference>
<protein>
    <recommendedName>
        <fullName evidence="8">Indole-3-glycerol phosphate synthase</fullName>
        <shortName evidence="8">IGPS</shortName>
        <ecNumber evidence="8">4.1.1.48</ecNumber>
    </recommendedName>
</protein>
<dbReference type="Proteomes" id="UP001338309">
    <property type="component" value="Unassembled WGS sequence"/>
</dbReference>
<evidence type="ECO:0000256" key="2">
    <source>
        <dbReference type="ARBA" id="ARBA00004696"/>
    </source>
</evidence>
<evidence type="ECO:0000256" key="7">
    <source>
        <dbReference type="ARBA" id="ARBA00023239"/>
    </source>
</evidence>
<feature type="domain" description="Indole-3-glycerol phosphate synthase" evidence="9">
    <location>
        <begin position="4"/>
        <end position="252"/>
    </location>
</feature>
<dbReference type="InterPro" id="IPR001468">
    <property type="entry name" value="Indole-3-GlycerolPSynthase_CS"/>
</dbReference>
<evidence type="ECO:0000313" key="10">
    <source>
        <dbReference type="EMBL" id="GMQ29291.1"/>
    </source>
</evidence>
<keyword evidence="4 8" id="KW-0210">Decarboxylase</keyword>
<dbReference type="SUPFAM" id="SSF51366">
    <property type="entry name" value="Ribulose-phoshate binding barrel"/>
    <property type="match status" value="1"/>
</dbReference>
<dbReference type="InterPro" id="IPR045186">
    <property type="entry name" value="Indole-3-glycerol_P_synth"/>
</dbReference>
<evidence type="ECO:0000256" key="8">
    <source>
        <dbReference type="HAMAP-Rule" id="MF_00134"/>
    </source>
</evidence>
<comment type="pathway">
    <text evidence="2 8">Amino-acid biosynthesis; L-tryptophan biosynthesis; L-tryptophan from chorismate: step 4/5.</text>
</comment>
<accession>A0ABQ6PMY1</accession>
<evidence type="ECO:0000256" key="4">
    <source>
        <dbReference type="ARBA" id="ARBA00022793"/>
    </source>
</evidence>
<dbReference type="RefSeq" id="WP_338224008.1">
    <property type="nucleotide sequence ID" value="NZ_BTPD01000005.1"/>
</dbReference>
<dbReference type="EC" id="4.1.1.48" evidence="8"/>
<dbReference type="PROSITE" id="PS00614">
    <property type="entry name" value="IGPS"/>
    <property type="match status" value="1"/>
</dbReference>
<dbReference type="InterPro" id="IPR011060">
    <property type="entry name" value="RibuloseP-bd_barrel"/>
</dbReference>
<comment type="catalytic activity">
    <reaction evidence="1 8">
        <text>1-(2-carboxyphenylamino)-1-deoxy-D-ribulose 5-phosphate + H(+) = (1S,2R)-1-C-(indol-3-yl)glycerol 3-phosphate + CO2 + H2O</text>
        <dbReference type="Rhea" id="RHEA:23476"/>
        <dbReference type="ChEBI" id="CHEBI:15377"/>
        <dbReference type="ChEBI" id="CHEBI:15378"/>
        <dbReference type="ChEBI" id="CHEBI:16526"/>
        <dbReference type="ChEBI" id="CHEBI:58613"/>
        <dbReference type="ChEBI" id="CHEBI:58866"/>
        <dbReference type="EC" id="4.1.1.48"/>
    </reaction>
</comment>
<proteinExistence type="inferred from homology"/>
<reference evidence="10 11" key="1">
    <citation type="submission" date="2023-08" db="EMBL/GenBank/DDBJ databases">
        <title>Draft genome sequence of Algoriphagus confluentis.</title>
        <authorList>
            <person name="Takatani N."/>
            <person name="Hosokawa M."/>
            <person name="Sawabe T."/>
        </authorList>
    </citation>
    <scope>NUCLEOTIDE SEQUENCE [LARGE SCALE GENOMIC DNA]</scope>
    <source>
        <strain evidence="10 11">NBRC 111222</strain>
    </source>
</reference>
<evidence type="ECO:0000256" key="6">
    <source>
        <dbReference type="ARBA" id="ARBA00023141"/>
    </source>
</evidence>
<dbReference type="PANTHER" id="PTHR22854">
    <property type="entry name" value="TRYPTOPHAN BIOSYNTHESIS PROTEIN"/>
    <property type="match status" value="1"/>
</dbReference>
<dbReference type="PANTHER" id="PTHR22854:SF2">
    <property type="entry name" value="INDOLE-3-GLYCEROL-PHOSPHATE SYNTHASE"/>
    <property type="match status" value="1"/>
</dbReference>
<keyword evidence="5 8" id="KW-0822">Tryptophan biosynthesis</keyword>
<gene>
    <name evidence="8 10" type="primary">trpC</name>
    <name evidence="10" type="ORF">Aconfl_19340</name>
</gene>
<dbReference type="EMBL" id="BTPD01000005">
    <property type="protein sequence ID" value="GMQ29291.1"/>
    <property type="molecule type" value="Genomic_DNA"/>
</dbReference>
<evidence type="ECO:0000256" key="3">
    <source>
        <dbReference type="ARBA" id="ARBA00022605"/>
    </source>
</evidence>
<dbReference type="InterPro" id="IPR013798">
    <property type="entry name" value="Indole-3-glycerol_P_synth_dom"/>
</dbReference>
<evidence type="ECO:0000256" key="5">
    <source>
        <dbReference type="ARBA" id="ARBA00022822"/>
    </source>
</evidence>
<evidence type="ECO:0000256" key="1">
    <source>
        <dbReference type="ARBA" id="ARBA00001633"/>
    </source>
</evidence>
<evidence type="ECO:0000259" key="9">
    <source>
        <dbReference type="Pfam" id="PF00218"/>
    </source>
</evidence>
<dbReference type="NCBIfam" id="NF001377">
    <property type="entry name" value="PRK00278.2-4"/>
    <property type="match status" value="1"/>
</dbReference>
<comment type="similarity">
    <text evidence="8">Belongs to the TrpC family.</text>
</comment>
<dbReference type="HAMAP" id="MF_00134_B">
    <property type="entry name" value="IGPS_B"/>
    <property type="match status" value="1"/>
</dbReference>
<comment type="caution">
    <text evidence="10">The sequence shown here is derived from an EMBL/GenBank/DDBJ whole genome shotgun (WGS) entry which is preliminary data.</text>
</comment>
<keyword evidence="7 8" id="KW-0456">Lyase</keyword>